<sequence>MGRNPSFPPTVFASHQWMALYRVSDYALSNYYHGHGLHGRGRNVLPELTRDGWLVLSDLFKPSPRISRKTTTQNTEAFVTFYVAQSVDIDRYCKREVLEHLKKDTEMIQTVNLYSRYMNRVQVLNGLVGFAFIPLFRNVPYLRRFRSNVTYFTSNNLPEIPEISSSSIEGSMRSNLTVDTMLLDGHTLVCIGVDGREAAFNSTGHYPILGGYDAHGAPLYVAAIHLEYLWYFTSVKEGAKSAKYIDELGKTHVTTKFFVLGLRYDPCDTPPPYPRARRGAMDATGPVSWMRLWPEKDPEYFEDDCLVTEDRRLTTFLDEFSARSVSEHELISGFPSIDLDY</sequence>
<keyword evidence="2" id="KW-1185">Reference proteome</keyword>
<proteinExistence type="predicted"/>
<evidence type="ECO:0000313" key="1">
    <source>
        <dbReference type="EMBL" id="KLO09035.1"/>
    </source>
</evidence>
<name>A0A0H2RAZ4_9AGAM</name>
<accession>A0A0H2RAZ4</accession>
<reference evidence="1 2" key="1">
    <citation type="submission" date="2015-04" db="EMBL/GenBank/DDBJ databases">
        <title>Complete genome sequence of Schizopora paradoxa KUC8140, a cosmopolitan wood degrader in East Asia.</title>
        <authorList>
            <consortium name="DOE Joint Genome Institute"/>
            <person name="Min B."/>
            <person name="Park H."/>
            <person name="Jang Y."/>
            <person name="Kim J.-J."/>
            <person name="Kim K.H."/>
            <person name="Pangilinan J."/>
            <person name="Lipzen A."/>
            <person name="Riley R."/>
            <person name="Grigoriev I.V."/>
            <person name="Spatafora J.W."/>
            <person name="Choi I.-G."/>
        </authorList>
    </citation>
    <scope>NUCLEOTIDE SEQUENCE [LARGE SCALE GENOMIC DNA]</scope>
    <source>
        <strain evidence="1 2">KUC8140</strain>
    </source>
</reference>
<dbReference type="AlphaFoldDB" id="A0A0H2RAZ4"/>
<dbReference type="InParanoid" id="A0A0H2RAZ4"/>
<protein>
    <submittedName>
        <fullName evidence="1">Uncharacterized protein</fullName>
    </submittedName>
</protein>
<dbReference type="Proteomes" id="UP000053477">
    <property type="component" value="Unassembled WGS sequence"/>
</dbReference>
<gene>
    <name evidence="1" type="ORF">SCHPADRAFT_582783</name>
</gene>
<organism evidence="1 2">
    <name type="scientific">Schizopora paradoxa</name>
    <dbReference type="NCBI Taxonomy" id="27342"/>
    <lineage>
        <taxon>Eukaryota</taxon>
        <taxon>Fungi</taxon>
        <taxon>Dikarya</taxon>
        <taxon>Basidiomycota</taxon>
        <taxon>Agaricomycotina</taxon>
        <taxon>Agaricomycetes</taxon>
        <taxon>Hymenochaetales</taxon>
        <taxon>Schizoporaceae</taxon>
        <taxon>Schizopora</taxon>
    </lineage>
</organism>
<evidence type="ECO:0000313" key="2">
    <source>
        <dbReference type="Proteomes" id="UP000053477"/>
    </source>
</evidence>
<dbReference type="EMBL" id="KQ086068">
    <property type="protein sequence ID" value="KLO09035.1"/>
    <property type="molecule type" value="Genomic_DNA"/>
</dbReference>